<feature type="domain" description="Carrier" evidence="1">
    <location>
        <begin position="4"/>
        <end position="81"/>
    </location>
</feature>
<reference evidence="2 3" key="1">
    <citation type="submission" date="2013-02" db="EMBL/GenBank/DDBJ databases">
        <title>Draft Genome Sequence of Streptomyces aurantiacus, Which Produces Setomimycin.</title>
        <authorList>
            <person name="Gruening B.A."/>
            <person name="Praeg A."/>
            <person name="Erxleben A."/>
            <person name="Guenther S."/>
            <person name="Mueller M."/>
        </authorList>
    </citation>
    <scope>NUCLEOTIDE SEQUENCE [LARGE SCALE GENOMIC DNA]</scope>
    <source>
        <strain evidence="2 3">JA 4570</strain>
    </source>
</reference>
<sequence length="84" mass="9400">MEETWDAEFEETLRTFLPDMNPEDVLSPDTDLVLAGLNSIGTVELLLALEDRYEVAVPDEFLESSMFGTPASLWKVFSGLRSSD</sequence>
<dbReference type="InterPro" id="IPR036736">
    <property type="entry name" value="ACP-like_sf"/>
</dbReference>
<dbReference type="OrthoDB" id="3395095at2"/>
<proteinExistence type="predicted"/>
<dbReference type="GO" id="GO:0016874">
    <property type="term" value="F:ligase activity"/>
    <property type="evidence" value="ECO:0007669"/>
    <property type="project" value="UniProtKB-KW"/>
</dbReference>
<comment type="caution">
    <text evidence="2">The sequence shown here is derived from an EMBL/GenBank/DDBJ whole genome shotgun (WGS) entry which is preliminary data.</text>
</comment>
<keyword evidence="2" id="KW-0436">Ligase</keyword>
<dbReference type="SUPFAM" id="SSF47336">
    <property type="entry name" value="ACP-like"/>
    <property type="match status" value="1"/>
</dbReference>
<dbReference type="PROSITE" id="PS50075">
    <property type="entry name" value="CARRIER"/>
    <property type="match status" value="1"/>
</dbReference>
<evidence type="ECO:0000313" key="2">
    <source>
        <dbReference type="EMBL" id="EPH45242.1"/>
    </source>
</evidence>
<dbReference type="InterPro" id="IPR009081">
    <property type="entry name" value="PP-bd_ACP"/>
</dbReference>
<evidence type="ECO:0000259" key="1">
    <source>
        <dbReference type="PROSITE" id="PS50075"/>
    </source>
</evidence>
<dbReference type="PATRIC" id="fig|1286094.4.peg.1697"/>
<accession>S4AUX2</accession>
<evidence type="ECO:0000313" key="3">
    <source>
        <dbReference type="Proteomes" id="UP000014629"/>
    </source>
</evidence>
<protein>
    <submittedName>
        <fullName evidence="2">Putative D-alanine--poly(Phosphoribitol) ligase subunit 2</fullName>
    </submittedName>
</protein>
<keyword evidence="3" id="KW-1185">Reference proteome</keyword>
<organism evidence="2 3">
    <name type="scientific">Streptomyces aurantiacus JA 4570</name>
    <dbReference type="NCBI Taxonomy" id="1286094"/>
    <lineage>
        <taxon>Bacteria</taxon>
        <taxon>Bacillati</taxon>
        <taxon>Actinomycetota</taxon>
        <taxon>Actinomycetes</taxon>
        <taxon>Kitasatosporales</taxon>
        <taxon>Streptomycetaceae</taxon>
        <taxon>Streptomyces</taxon>
        <taxon>Streptomyces aurantiacus group</taxon>
    </lineage>
</organism>
<dbReference type="EMBL" id="AOPZ01000066">
    <property type="protein sequence ID" value="EPH45242.1"/>
    <property type="molecule type" value="Genomic_DNA"/>
</dbReference>
<dbReference type="AlphaFoldDB" id="S4AUX2"/>
<dbReference type="Pfam" id="PF00550">
    <property type="entry name" value="PP-binding"/>
    <property type="match status" value="1"/>
</dbReference>
<dbReference type="Gene3D" id="1.10.1200.10">
    <property type="entry name" value="ACP-like"/>
    <property type="match status" value="1"/>
</dbReference>
<dbReference type="Proteomes" id="UP000014629">
    <property type="component" value="Unassembled WGS sequence"/>
</dbReference>
<name>S4AUX2_9ACTN</name>
<gene>
    <name evidence="2" type="ORF">STRAU_1718</name>
</gene>
<dbReference type="RefSeq" id="WP_016639848.1">
    <property type="nucleotide sequence ID" value="NZ_AOPZ01000066.1"/>
</dbReference>